<evidence type="ECO:0000256" key="1">
    <source>
        <dbReference type="ARBA" id="ARBA00005869"/>
    </source>
</evidence>
<evidence type="ECO:0000256" key="4">
    <source>
        <dbReference type="ARBA" id="ARBA00023062"/>
    </source>
</evidence>
<accession>A0ABR2N656</accession>
<protein>
    <recommendedName>
        <fullName evidence="2">proline dehydrogenase</fullName>
        <ecNumber evidence="2">1.5.5.2</ecNumber>
    </recommendedName>
</protein>
<keyword evidence="3" id="KW-0560">Oxidoreductase</keyword>
<dbReference type="Gene3D" id="1.10.8.270">
    <property type="entry name" value="putative rabgap domain of human tbc1 domain family member 14 like domains"/>
    <property type="match status" value="1"/>
</dbReference>
<keyword evidence="7" id="KW-1185">Reference proteome</keyword>
<dbReference type="PANTHER" id="PTHR13914:SF0">
    <property type="entry name" value="PROLINE DEHYDROGENASE 1, MITOCHONDRIAL"/>
    <property type="match status" value="1"/>
</dbReference>
<sequence length="909" mass="102553">MARRLPTTTLCLFSRRLNNNTASSSSIAAGSHPLRHEPAAPTIVDLNDHGKLFASVSTWKLLRSLVNQGLAANETFVDFGMWVMNPRLMETALVRDVILKTVKHTTFEHFCAGETTEEAGECVRKIHEAGLRGMLAYAVEHASDNDGCDRNLEGFIRSFEFSKSLPPSSVSFVTAKITAICPISLLRRVGDLLRWQYKDPSFTLPWKHNTLPIFTNTSPLYHTLQKPEPLTPDEERNLESAHGRLQVLCQKCVDLNVPLTIDAEDTSLQPAIDYFTYSSAIVHNRDGNAIVYGTIQAYLRDAKERLFMASKMAENLGIPMGFKLVRGAYMSSEMRAASELGYDSPIHDNIEETHSCYDECASFMLERIANGNDAVVLATHNLQSGKVAALKARNLGIKKGNPKLEFAQLYGMSEALSFGLRNAGFQVSKYLAYGPVDMVMPYLLRRAEENRGLFSTSNIDRLLMGKELKRRLKSLLRSRSCMKAEIGTRQNLDAFLKSSDSSTSSQILPVYLLEHIPGAFPSRREMERGRGIDDCEPGPVPPGPPVDRYGFIKQNVSSSSAAEGLAKSREARRVRKWRKMIGVGGSDWKHYVRRKPHVVKRRIRKGIPDCLRGLVWQLISGSRDLLLMNPGVYEQLVFYETSASELDIIRDISRTFPTHVFFQQRHGPGQRSLYNVLKAYSVFDRAVGYVQGMGFLAGLLLLYMSEEDAFWLLVALLKGAVHAPMEGLYQVGLPLVQQYLFQFEHLVREQLPKLGEHFSREMINPSMYASQWFITVFSYSFPFPLALRIWDVFLFEGVKIVFKVGLALLKYCHDDLIHLSFEKLIYALRNFPEDAMNPDILLPMAYSIKVSRSLSESKIEYEKKHGKAKKYKPKCGGEMWIQRLGVSVAAHIHEKGKCVGVLVRKKAQR</sequence>
<dbReference type="InterPro" id="IPR015659">
    <property type="entry name" value="Proline_oxidase"/>
</dbReference>
<keyword evidence="4" id="KW-0642">Proline metabolism</keyword>
<evidence type="ECO:0000256" key="3">
    <source>
        <dbReference type="ARBA" id="ARBA00023002"/>
    </source>
</evidence>
<dbReference type="InterPro" id="IPR029041">
    <property type="entry name" value="FAD-linked_oxidoreductase-like"/>
</dbReference>
<dbReference type="Proteomes" id="UP001396334">
    <property type="component" value="Unassembled WGS sequence"/>
</dbReference>
<dbReference type="InterPro" id="IPR035969">
    <property type="entry name" value="Rab-GAP_TBC_sf"/>
</dbReference>
<evidence type="ECO:0000313" key="6">
    <source>
        <dbReference type="EMBL" id="KAK8971619.1"/>
    </source>
</evidence>
<dbReference type="PROSITE" id="PS50086">
    <property type="entry name" value="TBC_RABGAP"/>
    <property type="match status" value="1"/>
</dbReference>
<dbReference type="Gene3D" id="3.20.20.220">
    <property type="match status" value="1"/>
</dbReference>
<dbReference type="Pfam" id="PF01619">
    <property type="entry name" value="Pro_dh"/>
    <property type="match status" value="1"/>
</dbReference>
<dbReference type="Pfam" id="PF00566">
    <property type="entry name" value="RabGAP-TBC"/>
    <property type="match status" value="1"/>
</dbReference>
<dbReference type="InterPro" id="IPR000195">
    <property type="entry name" value="Rab-GAP-TBC_dom"/>
</dbReference>
<dbReference type="EC" id="1.5.5.2" evidence="2"/>
<dbReference type="InterPro" id="IPR002872">
    <property type="entry name" value="Proline_DH_dom"/>
</dbReference>
<dbReference type="PANTHER" id="PTHR13914">
    <property type="entry name" value="PROLINE OXIDASE"/>
    <property type="match status" value="1"/>
</dbReference>
<comment type="caution">
    <text evidence="6">The sequence shown here is derived from an EMBL/GenBank/DDBJ whole genome shotgun (WGS) entry which is preliminary data.</text>
</comment>
<dbReference type="Gene3D" id="1.10.472.80">
    <property type="entry name" value="Ypt/Rab-GAP domain of gyp1p, domain 3"/>
    <property type="match status" value="1"/>
</dbReference>
<dbReference type="Gene3D" id="1.10.10.750">
    <property type="entry name" value="Ypt/Rab-GAP domain of gyp1p, domain 1"/>
    <property type="match status" value="1"/>
</dbReference>
<evidence type="ECO:0000256" key="2">
    <source>
        <dbReference type="ARBA" id="ARBA00012695"/>
    </source>
</evidence>
<evidence type="ECO:0000259" key="5">
    <source>
        <dbReference type="PROSITE" id="PS50086"/>
    </source>
</evidence>
<reference evidence="6 7" key="1">
    <citation type="journal article" date="2024" name="G3 (Bethesda)">
        <title>Genome assembly of Hibiscus sabdariffa L. provides insights into metabolisms of medicinal natural products.</title>
        <authorList>
            <person name="Kim T."/>
        </authorList>
    </citation>
    <scope>NUCLEOTIDE SEQUENCE [LARGE SCALE GENOMIC DNA]</scope>
    <source>
        <strain evidence="6">TK-2024</strain>
        <tissue evidence="6">Old leaves</tissue>
    </source>
</reference>
<evidence type="ECO:0000313" key="7">
    <source>
        <dbReference type="Proteomes" id="UP001396334"/>
    </source>
</evidence>
<feature type="domain" description="Rab-GAP TBC" evidence="5">
    <location>
        <begin position="606"/>
        <end position="797"/>
    </location>
</feature>
<organism evidence="6 7">
    <name type="scientific">Hibiscus sabdariffa</name>
    <name type="common">roselle</name>
    <dbReference type="NCBI Taxonomy" id="183260"/>
    <lineage>
        <taxon>Eukaryota</taxon>
        <taxon>Viridiplantae</taxon>
        <taxon>Streptophyta</taxon>
        <taxon>Embryophyta</taxon>
        <taxon>Tracheophyta</taxon>
        <taxon>Spermatophyta</taxon>
        <taxon>Magnoliopsida</taxon>
        <taxon>eudicotyledons</taxon>
        <taxon>Gunneridae</taxon>
        <taxon>Pentapetalae</taxon>
        <taxon>rosids</taxon>
        <taxon>malvids</taxon>
        <taxon>Malvales</taxon>
        <taxon>Malvaceae</taxon>
        <taxon>Malvoideae</taxon>
        <taxon>Hibiscus</taxon>
    </lineage>
</organism>
<comment type="similarity">
    <text evidence="1">Belongs to the proline oxidase family.</text>
</comment>
<name>A0ABR2N656_9ROSI</name>
<dbReference type="EMBL" id="JBBPBN010000243">
    <property type="protein sequence ID" value="KAK8971619.1"/>
    <property type="molecule type" value="Genomic_DNA"/>
</dbReference>
<proteinExistence type="inferred from homology"/>
<dbReference type="SUPFAM" id="SSF51730">
    <property type="entry name" value="FAD-linked oxidoreductase"/>
    <property type="match status" value="1"/>
</dbReference>
<dbReference type="SUPFAM" id="SSF47923">
    <property type="entry name" value="Ypt/Rab-GAP domain of gyp1p"/>
    <property type="match status" value="2"/>
</dbReference>
<gene>
    <name evidence="6" type="ORF">V6N11_073249</name>
</gene>
<dbReference type="SMART" id="SM00164">
    <property type="entry name" value="TBC"/>
    <property type="match status" value="1"/>
</dbReference>